<evidence type="ECO:0000313" key="1">
    <source>
        <dbReference type="EMBL" id="WZP07196.1"/>
    </source>
</evidence>
<organism evidence="1 2">
    <name type="scientific">Cytobacillus pseudoceanisediminis</name>
    <dbReference type="NCBI Taxonomy" id="3051614"/>
    <lineage>
        <taxon>Bacteria</taxon>
        <taxon>Bacillati</taxon>
        <taxon>Bacillota</taxon>
        <taxon>Bacilli</taxon>
        <taxon>Bacillales</taxon>
        <taxon>Bacillaceae</taxon>
        <taxon>Cytobacillus</taxon>
    </lineage>
</organism>
<keyword evidence="1" id="KW-0862">Zinc</keyword>
<gene>
    <name evidence="1" type="ORF">AADC60_24600</name>
</gene>
<sequence>MNSALKESLRIIDKNCKDCKVAKLIQNEHGYQSKLEYCSKSCVHGKKINALQKEINFGYEAIKGFECTEENYLFLQSRGMMDKDICVKFGISKDTLIRRKRFWGFDRMKPEKKLTDRTVEEFLELKKDHLNDDEIAKRWNVGKSTLSRWKKKNNLQGFLFLEKRTKQEYLDLKLQGKTDVEIARLWRTWKGGLQKWKQAHNIRGGLRR</sequence>
<protein>
    <submittedName>
        <fullName evidence="1">Zinc-finger domain-containing protein</fullName>
    </submittedName>
</protein>
<name>A0ABZ2ZGC9_9BACI</name>
<dbReference type="Pfam" id="PF10782">
    <property type="entry name" value="zf-C2HCIx2C"/>
    <property type="match status" value="1"/>
</dbReference>
<keyword evidence="1" id="KW-0863">Zinc-finger</keyword>
<keyword evidence="2" id="KW-1185">Reference proteome</keyword>
<dbReference type="InterPro" id="IPR019718">
    <property type="entry name" value="DUF2602"/>
</dbReference>
<keyword evidence="1" id="KW-0479">Metal-binding</keyword>
<reference evidence="1 2" key="1">
    <citation type="submission" date="2024-04" db="EMBL/GenBank/DDBJ databases">
        <title>Screening of coral probiotics and analysis of their probiotic properties.</title>
        <authorList>
            <person name="Wang S."/>
        </authorList>
    </citation>
    <scope>NUCLEOTIDE SEQUENCE [LARGE SCALE GENOMIC DNA]</scope>
    <source>
        <strain evidence="1 2">GXU-Z9</strain>
    </source>
</reference>
<evidence type="ECO:0000313" key="2">
    <source>
        <dbReference type="Proteomes" id="UP001472074"/>
    </source>
</evidence>
<dbReference type="Proteomes" id="UP001472074">
    <property type="component" value="Chromosome"/>
</dbReference>
<dbReference type="EMBL" id="CP151651">
    <property type="protein sequence ID" value="WZP07196.1"/>
    <property type="molecule type" value="Genomic_DNA"/>
</dbReference>
<accession>A0ABZ2ZGC9</accession>
<proteinExistence type="predicted"/>
<dbReference type="GO" id="GO:0008270">
    <property type="term" value="F:zinc ion binding"/>
    <property type="evidence" value="ECO:0007669"/>
    <property type="project" value="UniProtKB-KW"/>
</dbReference>
<dbReference type="RefSeq" id="WP_342025745.1">
    <property type="nucleotide sequence ID" value="NZ_CP151651.1"/>
</dbReference>